<dbReference type="OrthoDB" id="10267381at2759"/>
<dbReference type="SMR" id="A0A0R0G5H0"/>
<dbReference type="Pfam" id="PF00903">
    <property type="entry name" value="Glyoxalase"/>
    <property type="match status" value="1"/>
</dbReference>
<dbReference type="Gene3D" id="3.10.180.10">
    <property type="entry name" value="2,3-Dihydroxybiphenyl 1,2-Dioxygenase, domain 1"/>
    <property type="match status" value="1"/>
</dbReference>
<evidence type="ECO:0000313" key="4">
    <source>
        <dbReference type="Proteomes" id="UP000008827"/>
    </source>
</evidence>
<dbReference type="InParanoid" id="A0A0R0G5H0"/>
<proteinExistence type="predicted"/>
<organism evidence="3">
    <name type="scientific">Glycine max</name>
    <name type="common">Soybean</name>
    <name type="synonym">Glycine hispida</name>
    <dbReference type="NCBI Taxonomy" id="3847"/>
    <lineage>
        <taxon>Eukaryota</taxon>
        <taxon>Viridiplantae</taxon>
        <taxon>Streptophyta</taxon>
        <taxon>Embryophyta</taxon>
        <taxon>Tracheophyta</taxon>
        <taxon>Spermatophyta</taxon>
        <taxon>Magnoliopsida</taxon>
        <taxon>eudicotyledons</taxon>
        <taxon>Gunneridae</taxon>
        <taxon>Pentapetalae</taxon>
        <taxon>rosids</taxon>
        <taxon>fabids</taxon>
        <taxon>Fabales</taxon>
        <taxon>Fabaceae</taxon>
        <taxon>Papilionoideae</taxon>
        <taxon>50 kb inversion clade</taxon>
        <taxon>NPAAA clade</taxon>
        <taxon>indigoferoid/millettioid clade</taxon>
        <taxon>Phaseoleae</taxon>
        <taxon>Glycine</taxon>
        <taxon>Glycine subgen. Soja</taxon>
    </lineage>
</organism>
<dbReference type="Proteomes" id="UP000008827">
    <property type="component" value="Chromosome 15"/>
</dbReference>
<feature type="domain" description="Rubisco accumulation factor 1 alpha-helical" evidence="2">
    <location>
        <begin position="1"/>
        <end position="67"/>
    </location>
</feature>
<protein>
    <submittedName>
        <fullName evidence="3">Uncharacterized protein</fullName>
    </submittedName>
</protein>
<evidence type="ECO:0000313" key="3">
    <source>
        <dbReference type="EnsemblPlants" id="KRH13534"/>
    </source>
</evidence>
<dbReference type="PANTHER" id="PTHR35299">
    <property type="entry name" value="RUBISCO ACCUMULATION FACTOR 1"/>
    <property type="match status" value="1"/>
</dbReference>
<evidence type="ECO:0000259" key="1">
    <source>
        <dbReference type="Pfam" id="PF00903"/>
    </source>
</evidence>
<dbReference type="Gramene" id="KRH13534">
    <property type="protein sequence ID" value="KRH13534"/>
    <property type="gene ID" value="GLYMA_15G246700"/>
</dbReference>
<dbReference type="InterPro" id="IPR004360">
    <property type="entry name" value="Glyas_Fos-R_dOase_dom"/>
</dbReference>
<dbReference type="InterPro" id="IPR041358">
    <property type="entry name" value="Raf1_N"/>
</dbReference>
<keyword evidence="4" id="KW-1185">Reference proteome</keyword>
<dbReference type="EnsemblPlants" id="KRH13534">
    <property type="protein sequence ID" value="KRH13534"/>
    <property type="gene ID" value="GLYMA_15G246700"/>
</dbReference>
<dbReference type="InterPro" id="IPR029068">
    <property type="entry name" value="Glyas_Bleomycin-R_OHBP_Dase"/>
</dbReference>
<dbReference type="SUPFAM" id="SSF54593">
    <property type="entry name" value="Glyoxalase/Bleomycin resistance protein/Dihydroxybiphenyl dioxygenase"/>
    <property type="match status" value="1"/>
</dbReference>
<sequence>MKDFPSKRGDKGWESFDYTLERDCLSFMYYWQSREHRNPSEQRTSALEQGLGVAEMEAARNVILEELEGKGVSEKKIQKQTVSLMAASFRWILQLHKDVPKAARFYSEGLDFSINVCSLRWAELQSGSLKVALVHSPNEQQQATQKGYSSLLSFTVNDMNNTVTKLMALGAELDGPIKYEVHGKGEDLLRESGIPYAIVRPCALTEEPAGANLILDQGDNITVL</sequence>
<evidence type="ECO:0000259" key="2">
    <source>
        <dbReference type="Pfam" id="PF18578"/>
    </source>
</evidence>
<reference evidence="3" key="1">
    <citation type="journal article" date="2010" name="Nature">
        <title>Genome sequence of the palaeopolyploid soybean.</title>
        <authorList>
            <person name="Schmutz J."/>
            <person name="Cannon S.B."/>
            <person name="Schlueter J."/>
            <person name="Ma J."/>
            <person name="Mitros T."/>
            <person name="Nelson W."/>
            <person name="Hyten D.L."/>
            <person name="Song Q."/>
            <person name="Thelen J.J."/>
            <person name="Cheng J."/>
            <person name="Xu D."/>
            <person name="Hellsten U."/>
            <person name="May G.D."/>
            <person name="Yu Y."/>
            <person name="Sakurai T."/>
            <person name="Umezawa T."/>
            <person name="Bhattacharyya M.K."/>
            <person name="Sandhu D."/>
            <person name="Valliyodan B."/>
            <person name="Lindquist E."/>
            <person name="Peto M."/>
            <person name="Grant D."/>
            <person name="Shu S."/>
            <person name="Goodstein D."/>
            <person name="Barry K."/>
            <person name="Futrell-Griggs M."/>
            <person name="Abernathy B."/>
            <person name="Du J."/>
            <person name="Tian Z."/>
            <person name="Zhu L."/>
            <person name="Gill N."/>
            <person name="Joshi T."/>
            <person name="Libault M."/>
            <person name="Sethuraman A."/>
            <person name="Zhang X.-C."/>
            <person name="Shinozaki K."/>
            <person name="Nguyen H.T."/>
            <person name="Wing R.A."/>
            <person name="Cregan P."/>
            <person name="Specht J."/>
            <person name="Grimwood J."/>
            <person name="Rokhsar D."/>
            <person name="Stacey G."/>
            <person name="Shoemaker R.C."/>
            <person name="Jackson S.A."/>
        </authorList>
    </citation>
    <scope>NUCLEOTIDE SEQUENCE [LARGE SCALE GENOMIC DNA]</scope>
    <source>
        <strain evidence="3">cv. Williams 82</strain>
    </source>
</reference>
<dbReference type="AlphaFoldDB" id="A0A0R0G5H0"/>
<dbReference type="PANTHER" id="PTHR35299:SF3">
    <property type="entry name" value="RUBISCO ACCUMULATION FACTOR 1.2, CHLOROPLASTIC"/>
    <property type="match status" value="1"/>
</dbReference>
<feature type="domain" description="Glyoxalase/fosfomycin resistance/dioxygenase" evidence="1">
    <location>
        <begin position="91"/>
        <end position="187"/>
    </location>
</feature>
<reference evidence="3" key="2">
    <citation type="submission" date="2018-02" db="UniProtKB">
        <authorList>
            <consortium name="EnsemblPlants"/>
        </authorList>
    </citation>
    <scope>IDENTIFICATION</scope>
    <source>
        <strain evidence="3">Williams 82</strain>
    </source>
</reference>
<name>A0A0R0G5H0_SOYBN</name>
<dbReference type="InterPro" id="IPR037494">
    <property type="entry name" value="RAF1"/>
</dbReference>
<accession>A0A0R0G5H0</accession>
<dbReference type="STRING" id="3847.A0A0R0G5H0"/>
<dbReference type="Pfam" id="PF18578">
    <property type="entry name" value="Raf1_N"/>
    <property type="match status" value="1"/>
</dbReference>